<name>A0ABW7FQJ7_9BURK</name>
<evidence type="ECO:0000313" key="1">
    <source>
        <dbReference type="EMBL" id="MFG6443582.1"/>
    </source>
</evidence>
<evidence type="ECO:0000313" key="2">
    <source>
        <dbReference type="Proteomes" id="UP001606301"/>
    </source>
</evidence>
<dbReference type="RefSeq" id="WP_394402396.1">
    <property type="nucleotide sequence ID" value="NZ_JBIGHW010000045.1"/>
</dbReference>
<proteinExistence type="predicted"/>
<comment type="caution">
    <text evidence="1">The sequence shown here is derived from an EMBL/GenBank/DDBJ whole genome shotgun (WGS) entry which is preliminary data.</text>
</comment>
<gene>
    <name evidence="1" type="ORF">ACG0Z3_23125</name>
</gene>
<dbReference type="Proteomes" id="UP001606301">
    <property type="component" value="Unassembled WGS sequence"/>
</dbReference>
<protein>
    <submittedName>
        <fullName evidence="1">Uncharacterized protein</fullName>
    </submittedName>
</protein>
<reference evidence="1 2" key="1">
    <citation type="submission" date="2024-08" db="EMBL/GenBank/DDBJ databases">
        <authorList>
            <person name="Lu H."/>
        </authorList>
    </citation>
    <scope>NUCLEOTIDE SEQUENCE [LARGE SCALE GENOMIC DNA]</scope>
    <source>
        <strain evidence="1 2">LKC17W</strain>
    </source>
</reference>
<organism evidence="1 2">
    <name type="scientific">Pelomonas margarita</name>
    <dbReference type="NCBI Taxonomy" id="3299031"/>
    <lineage>
        <taxon>Bacteria</taxon>
        <taxon>Pseudomonadati</taxon>
        <taxon>Pseudomonadota</taxon>
        <taxon>Betaproteobacteria</taxon>
        <taxon>Burkholderiales</taxon>
        <taxon>Sphaerotilaceae</taxon>
        <taxon>Roseateles</taxon>
    </lineage>
</organism>
<keyword evidence="2" id="KW-1185">Reference proteome</keyword>
<accession>A0ABW7FQJ7</accession>
<dbReference type="EMBL" id="JBIGHW010000045">
    <property type="protein sequence ID" value="MFG6443582.1"/>
    <property type="molecule type" value="Genomic_DNA"/>
</dbReference>
<sequence>MTSGQHIDGVLVQWGERLFYPGNRIVKSAPMPRLDAVCVFHAIADTVPL</sequence>